<reference evidence="2 3" key="1">
    <citation type="submission" date="2012-08" db="EMBL/GenBank/DDBJ databases">
        <title>Whole genome shotgun sequence of Austwickia chelonae NBRC 105200.</title>
        <authorList>
            <person name="Yoshida I."/>
            <person name="Hosoyama A."/>
            <person name="Tsuchikane K."/>
            <person name="Katsumata H."/>
            <person name="Ando Y."/>
            <person name="Ohji S."/>
            <person name="Hamada M."/>
            <person name="Tamura T."/>
            <person name="Yamazoe A."/>
            <person name="Yamazaki S."/>
            <person name="Fujita N."/>
        </authorList>
    </citation>
    <scope>NUCLEOTIDE SEQUENCE [LARGE SCALE GENOMIC DNA]</scope>
    <source>
        <strain evidence="2 3">NBRC 105200</strain>
    </source>
</reference>
<evidence type="ECO:0000313" key="2">
    <source>
        <dbReference type="EMBL" id="GAB78309.1"/>
    </source>
</evidence>
<dbReference type="EMBL" id="BAGZ01000008">
    <property type="protein sequence ID" value="GAB78309.1"/>
    <property type="molecule type" value="Genomic_DNA"/>
</dbReference>
<feature type="compositionally biased region" description="Low complexity" evidence="1">
    <location>
        <begin position="51"/>
        <end position="79"/>
    </location>
</feature>
<dbReference type="STRING" id="100225.SAMN05421595_0826"/>
<sequence length="158" mass="16839">MLPSRGAPFMSRFPERPQMQKKQIVGRAVTTAVVVLLGMHLTGCGEKKSSENSAPSSTSASSSPTTSSTPSTSTTSKPSIEPGTIPGTGRFQVGVDIQPGTYVSETDPGTMCYAARLTAKDSPDPLITNHVTKGRTVVTIQKTDAFFETRDCATWKKR</sequence>
<accession>K6VNJ4</accession>
<name>K6VNJ4_9MICO</name>
<protein>
    <submittedName>
        <fullName evidence="2">Uncharacterized protein</fullName>
    </submittedName>
</protein>
<evidence type="ECO:0000313" key="3">
    <source>
        <dbReference type="Proteomes" id="UP000008495"/>
    </source>
</evidence>
<dbReference type="AlphaFoldDB" id="K6VNJ4"/>
<comment type="caution">
    <text evidence="2">The sequence shown here is derived from an EMBL/GenBank/DDBJ whole genome shotgun (WGS) entry which is preliminary data.</text>
</comment>
<evidence type="ECO:0000256" key="1">
    <source>
        <dbReference type="SAM" id="MobiDB-lite"/>
    </source>
</evidence>
<feature type="region of interest" description="Disordered" evidence="1">
    <location>
        <begin position="45"/>
        <end position="94"/>
    </location>
</feature>
<keyword evidence="3" id="KW-1185">Reference proteome</keyword>
<organism evidence="2 3">
    <name type="scientific">Austwickia chelonae NBRC 105200</name>
    <dbReference type="NCBI Taxonomy" id="1184607"/>
    <lineage>
        <taxon>Bacteria</taxon>
        <taxon>Bacillati</taxon>
        <taxon>Actinomycetota</taxon>
        <taxon>Actinomycetes</taxon>
        <taxon>Micrococcales</taxon>
        <taxon>Dermatophilaceae</taxon>
        <taxon>Austwickia</taxon>
    </lineage>
</organism>
<dbReference type="Proteomes" id="UP000008495">
    <property type="component" value="Unassembled WGS sequence"/>
</dbReference>
<proteinExistence type="predicted"/>
<gene>
    <name evidence="2" type="ORF">AUCHE_08_05550</name>
</gene>